<evidence type="ECO:0000313" key="2">
    <source>
        <dbReference type="Proteomes" id="UP000663671"/>
    </source>
</evidence>
<reference evidence="1" key="1">
    <citation type="submission" date="2021-01" db="EMBL/GenBank/DDBJ databases">
        <title>Chromosome-level genome assembly of a human fungal pathogen reveals clustering of transcriptionally co-regulated genes.</title>
        <authorList>
            <person name="Voorhies M."/>
            <person name="Cohen S."/>
            <person name="Shea T.P."/>
            <person name="Petrus S."/>
            <person name="Munoz J.F."/>
            <person name="Poplawski S."/>
            <person name="Goldman W.E."/>
            <person name="Michael T."/>
            <person name="Cuomo C.A."/>
            <person name="Sil A."/>
            <person name="Beyhan S."/>
        </authorList>
    </citation>
    <scope>NUCLEOTIDE SEQUENCE</scope>
    <source>
        <strain evidence="1">WU24</strain>
    </source>
</reference>
<dbReference type="AlphaFoldDB" id="A0A8A1M849"/>
<protein>
    <submittedName>
        <fullName evidence="1">Spindle poison sensitivity protein Scp3</fullName>
    </submittedName>
</protein>
<name>A0A8A1M849_AJECA</name>
<accession>A0A8A1M849</accession>
<sequence>MVMSATCQGFRLLTWPAALRILPARIPNMFPANSSGKGPVKLAPPVLSSTQPTPPSIPLLASILQRATASSEQSAH</sequence>
<proteinExistence type="predicted"/>
<dbReference type="Proteomes" id="UP000663671">
    <property type="component" value="Chromosome 4"/>
</dbReference>
<dbReference type="EMBL" id="CP069110">
    <property type="protein sequence ID" value="QSS60913.1"/>
    <property type="molecule type" value="Genomic_DNA"/>
</dbReference>
<organism evidence="1 2">
    <name type="scientific">Ajellomyces capsulatus</name>
    <name type="common">Darling's disease fungus</name>
    <name type="synonym">Histoplasma capsulatum</name>
    <dbReference type="NCBI Taxonomy" id="5037"/>
    <lineage>
        <taxon>Eukaryota</taxon>
        <taxon>Fungi</taxon>
        <taxon>Dikarya</taxon>
        <taxon>Ascomycota</taxon>
        <taxon>Pezizomycotina</taxon>
        <taxon>Eurotiomycetes</taxon>
        <taxon>Eurotiomycetidae</taxon>
        <taxon>Onygenales</taxon>
        <taxon>Ajellomycetaceae</taxon>
        <taxon>Histoplasma</taxon>
    </lineage>
</organism>
<dbReference type="VEuPathDB" id="FungiDB:I7I51_05718"/>
<evidence type="ECO:0000313" key="1">
    <source>
        <dbReference type="EMBL" id="QSS60913.1"/>
    </source>
</evidence>
<gene>
    <name evidence="1" type="primary">SCP3</name>
    <name evidence="1" type="ORF">I7I51_05718</name>
</gene>